<comment type="caution">
    <text evidence="7">The sequence shown here is derived from an EMBL/GenBank/DDBJ whole genome shotgun (WGS) entry which is preliminary data.</text>
</comment>
<dbReference type="PANTHER" id="PTHR22911:SF6">
    <property type="entry name" value="SOLUTE CARRIER FAMILY 35 MEMBER G1"/>
    <property type="match status" value="1"/>
</dbReference>
<feature type="domain" description="EamA" evidence="6">
    <location>
        <begin position="151"/>
        <end position="276"/>
    </location>
</feature>
<sequence length="304" mass="32982">MHAENLRRGAVFMIASGLLFAAMGAMIKHVSTRLPDEMVVFFRSAMGLLALTPWIWHRGLGELKTRHLTRHITRGLAGLSAMYCFFYALARMPLAEATLLNYATPLFVPFIAFLWLGEAVSHRLWTPIGIGFVGILLILKPGLNLFTPVSLVGAASGVLAAVAVVGIRRLTRSEPVFRIVFYFSAVSATVSAVPLLWSWRTPDPELWVLLIAIGAVASLAQLLITRAYACAPAAQVGPFSYSTVVFAAVLGWLWWNEVPDVLSFLGALLVCAAGILAIRYAGRSVVPPGELPAGRNKKKRLSAD</sequence>
<dbReference type="EMBL" id="MFSY01000023">
    <property type="protein sequence ID" value="OGI47290.1"/>
    <property type="molecule type" value="Genomic_DNA"/>
</dbReference>
<evidence type="ECO:0000313" key="8">
    <source>
        <dbReference type="Proteomes" id="UP000179360"/>
    </source>
</evidence>
<organism evidence="7 8">
    <name type="scientific">Candidatus Muproteobacteria bacterium RIFCSPHIGHO2_01_FULL_65_16</name>
    <dbReference type="NCBI Taxonomy" id="1817764"/>
    <lineage>
        <taxon>Bacteria</taxon>
        <taxon>Pseudomonadati</taxon>
        <taxon>Pseudomonadota</taxon>
        <taxon>Candidatus Muproteobacteria</taxon>
    </lineage>
</organism>
<comment type="subcellular location">
    <subcellularLocation>
        <location evidence="1">Membrane</location>
        <topology evidence="1">Multi-pass membrane protein</topology>
    </subcellularLocation>
</comment>
<protein>
    <recommendedName>
        <fullName evidence="6">EamA domain-containing protein</fullName>
    </recommendedName>
</protein>
<evidence type="ECO:0000256" key="5">
    <source>
        <dbReference type="SAM" id="Phobius"/>
    </source>
</evidence>
<dbReference type="GO" id="GO:0016020">
    <property type="term" value="C:membrane"/>
    <property type="evidence" value="ECO:0007669"/>
    <property type="project" value="UniProtKB-SubCell"/>
</dbReference>
<feature type="transmembrane region" description="Helical" evidence="5">
    <location>
        <begin position="124"/>
        <end position="143"/>
    </location>
</feature>
<accession>A0A1F6TQ99</accession>
<dbReference type="PANTHER" id="PTHR22911">
    <property type="entry name" value="ACYL-MALONYL CONDENSING ENZYME-RELATED"/>
    <property type="match status" value="1"/>
</dbReference>
<keyword evidence="4 5" id="KW-0472">Membrane</keyword>
<feature type="transmembrane region" description="Helical" evidence="5">
    <location>
        <begin position="100"/>
        <end position="117"/>
    </location>
</feature>
<keyword evidence="2 5" id="KW-0812">Transmembrane</keyword>
<feature type="transmembrane region" description="Helical" evidence="5">
    <location>
        <begin position="9"/>
        <end position="27"/>
    </location>
</feature>
<name>A0A1F6TQ99_9PROT</name>
<dbReference type="InterPro" id="IPR037185">
    <property type="entry name" value="EmrE-like"/>
</dbReference>
<proteinExistence type="predicted"/>
<evidence type="ECO:0000256" key="3">
    <source>
        <dbReference type="ARBA" id="ARBA00022989"/>
    </source>
</evidence>
<feature type="transmembrane region" description="Helical" evidence="5">
    <location>
        <begin position="149"/>
        <end position="167"/>
    </location>
</feature>
<feature type="transmembrane region" description="Helical" evidence="5">
    <location>
        <begin position="236"/>
        <end position="255"/>
    </location>
</feature>
<evidence type="ECO:0000256" key="4">
    <source>
        <dbReference type="ARBA" id="ARBA00023136"/>
    </source>
</evidence>
<keyword evidence="3 5" id="KW-1133">Transmembrane helix</keyword>
<feature type="transmembrane region" description="Helical" evidence="5">
    <location>
        <begin position="261"/>
        <end position="281"/>
    </location>
</feature>
<evidence type="ECO:0000256" key="2">
    <source>
        <dbReference type="ARBA" id="ARBA00022692"/>
    </source>
</evidence>
<evidence type="ECO:0000259" key="6">
    <source>
        <dbReference type="Pfam" id="PF00892"/>
    </source>
</evidence>
<gene>
    <name evidence="7" type="ORF">A2637_03985</name>
</gene>
<dbReference type="InterPro" id="IPR000620">
    <property type="entry name" value="EamA_dom"/>
</dbReference>
<feature type="transmembrane region" description="Helical" evidence="5">
    <location>
        <begin position="76"/>
        <end position="94"/>
    </location>
</feature>
<dbReference type="AlphaFoldDB" id="A0A1F6TQ99"/>
<feature type="domain" description="EamA" evidence="6">
    <location>
        <begin position="8"/>
        <end position="139"/>
    </location>
</feature>
<feature type="transmembrane region" description="Helical" evidence="5">
    <location>
        <begin position="206"/>
        <end position="224"/>
    </location>
</feature>
<dbReference type="STRING" id="1817764.A2637_03985"/>
<dbReference type="SUPFAM" id="SSF103481">
    <property type="entry name" value="Multidrug resistance efflux transporter EmrE"/>
    <property type="match status" value="2"/>
</dbReference>
<dbReference type="Pfam" id="PF00892">
    <property type="entry name" value="EamA"/>
    <property type="match status" value="2"/>
</dbReference>
<feature type="transmembrane region" description="Helical" evidence="5">
    <location>
        <begin position="39"/>
        <end position="56"/>
    </location>
</feature>
<evidence type="ECO:0000313" key="7">
    <source>
        <dbReference type="EMBL" id="OGI47290.1"/>
    </source>
</evidence>
<feature type="transmembrane region" description="Helical" evidence="5">
    <location>
        <begin position="179"/>
        <end position="200"/>
    </location>
</feature>
<evidence type="ECO:0000256" key="1">
    <source>
        <dbReference type="ARBA" id="ARBA00004141"/>
    </source>
</evidence>
<dbReference type="Proteomes" id="UP000179360">
    <property type="component" value="Unassembled WGS sequence"/>
</dbReference>
<reference evidence="7 8" key="1">
    <citation type="journal article" date="2016" name="Nat. Commun.">
        <title>Thousands of microbial genomes shed light on interconnected biogeochemical processes in an aquifer system.</title>
        <authorList>
            <person name="Anantharaman K."/>
            <person name="Brown C.T."/>
            <person name="Hug L.A."/>
            <person name="Sharon I."/>
            <person name="Castelle C.J."/>
            <person name="Probst A.J."/>
            <person name="Thomas B.C."/>
            <person name="Singh A."/>
            <person name="Wilkins M.J."/>
            <person name="Karaoz U."/>
            <person name="Brodie E.L."/>
            <person name="Williams K.H."/>
            <person name="Hubbard S.S."/>
            <person name="Banfield J.F."/>
        </authorList>
    </citation>
    <scope>NUCLEOTIDE SEQUENCE [LARGE SCALE GENOMIC DNA]</scope>
</reference>